<comment type="catalytic activity">
    <reaction evidence="12">
        <text>2 Fe(III)-[cytochrome b5] + NADH = 2 Fe(II)-[cytochrome b5] + NAD(+) + H(+)</text>
        <dbReference type="Rhea" id="RHEA:46680"/>
        <dbReference type="Rhea" id="RHEA-COMP:10438"/>
        <dbReference type="Rhea" id="RHEA-COMP:10439"/>
        <dbReference type="ChEBI" id="CHEBI:15378"/>
        <dbReference type="ChEBI" id="CHEBI:29033"/>
        <dbReference type="ChEBI" id="CHEBI:29034"/>
        <dbReference type="ChEBI" id="CHEBI:57540"/>
        <dbReference type="ChEBI" id="CHEBI:57945"/>
        <dbReference type="EC" id="1.6.2.2"/>
    </reaction>
</comment>
<organism evidence="14 15">
    <name type="scientific">Hanseniaspora osmophila</name>
    <dbReference type="NCBI Taxonomy" id="56408"/>
    <lineage>
        <taxon>Eukaryota</taxon>
        <taxon>Fungi</taxon>
        <taxon>Dikarya</taxon>
        <taxon>Ascomycota</taxon>
        <taxon>Saccharomycotina</taxon>
        <taxon>Saccharomycetes</taxon>
        <taxon>Saccharomycodales</taxon>
        <taxon>Saccharomycodaceae</taxon>
        <taxon>Hanseniaspora</taxon>
    </lineage>
</organism>
<dbReference type="InterPro" id="IPR008333">
    <property type="entry name" value="Cbr1-like_FAD-bd_dom"/>
</dbReference>
<dbReference type="PRINTS" id="PR00406">
    <property type="entry name" value="CYTB5RDTASE"/>
</dbReference>
<dbReference type="Proteomes" id="UP000095728">
    <property type="component" value="Unassembled WGS sequence"/>
</dbReference>
<evidence type="ECO:0000256" key="12">
    <source>
        <dbReference type="RuleBase" id="RU361226"/>
    </source>
</evidence>
<feature type="domain" description="FAD-binding FR-type" evidence="13">
    <location>
        <begin position="84"/>
        <end position="189"/>
    </location>
</feature>
<evidence type="ECO:0000256" key="6">
    <source>
        <dbReference type="ARBA" id="ARBA00022827"/>
    </source>
</evidence>
<dbReference type="CDD" id="cd06183">
    <property type="entry name" value="cyt_b5_reduct_like"/>
    <property type="match status" value="1"/>
</dbReference>
<evidence type="ECO:0000256" key="1">
    <source>
        <dbReference type="ARBA" id="ARBA00001974"/>
    </source>
</evidence>
<keyword evidence="5" id="KW-0812">Transmembrane</keyword>
<dbReference type="InterPro" id="IPR001834">
    <property type="entry name" value="CBR-like"/>
</dbReference>
<feature type="binding site" evidence="11">
    <location>
        <position position="139"/>
    </location>
    <ligand>
        <name>FAD</name>
        <dbReference type="ChEBI" id="CHEBI:57692"/>
    </ligand>
</feature>
<dbReference type="InterPro" id="IPR017938">
    <property type="entry name" value="Riboflavin_synthase-like_b-brl"/>
</dbReference>
<dbReference type="InterPro" id="IPR001433">
    <property type="entry name" value="OxRdtase_FAD/NAD-bd"/>
</dbReference>
<dbReference type="PANTHER" id="PTHR19370">
    <property type="entry name" value="NADH-CYTOCHROME B5 REDUCTASE"/>
    <property type="match status" value="1"/>
</dbReference>
<name>A0A1E5RYR4_9ASCO</name>
<evidence type="ECO:0000256" key="9">
    <source>
        <dbReference type="ARBA" id="ARBA00023027"/>
    </source>
</evidence>
<keyword evidence="6 11" id="KW-0274">FAD</keyword>
<dbReference type="EMBL" id="LPNM01000002">
    <property type="protein sequence ID" value="OEJ92140.1"/>
    <property type="molecule type" value="Genomic_DNA"/>
</dbReference>
<feature type="binding site" evidence="11">
    <location>
        <position position="137"/>
    </location>
    <ligand>
        <name>FAD</name>
        <dbReference type="ChEBI" id="CHEBI:57692"/>
    </ligand>
</feature>
<dbReference type="InterPro" id="IPR039261">
    <property type="entry name" value="FNR_nucleotide-bd"/>
</dbReference>
<keyword evidence="10" id="KW-0472">Membrane</keyword>
<proteinExistence type="inferred from homology"/>
<dbReference type="Pfam" id="PF00175">
    <property type="entry name" value="NAD_binding_1"/>
    <property type="match status" value="1"/>
</dbReference>
<feature type="binding site" evidence="11">
    <location>
        <position position="163"/>
    </location>
    <ligand>
        <name>FAD</name>
        <dbReference type="ChEBI" id="CHEBI:57692"/>
    </ligand>
</feature>
<keyword evidence="4 11" id="KW-0285">Flavoprotein</keyword>
<reference evidence="15" key="1">
    <citation type="journal article" date="2016" name="Genome Announc.">
        <title>Genome sequences of three species of Hanseniaspora isolated from spontaneous wine fermentations.</title>
        <authorList>
            <person name="Sternes P.R."/>
            <person name="Lee D."/>
            <person name="Kutyna D.R."/>
            <person name="Borneman A.R."/>
        </authorList>
    </citation>
    <scope>NUCLEOTIDE SEQUENCE [LARGE SCALE GENOMIC DNA]</scope>
    <source>
        <strain evidence="15">AWRI3579</strain>
    </source>
</reference>
<dbReference type="FunCoup" id="A0A1E5RYR4">
    <property type="interactions" value="90"/>
</dbReference>
<feature type="binding site" evidence="11">
    <location>
        <position position="204"/>
    </location>
    <ligand>
        <name>FAD</name>
        <dbReference type="ChEBI" id="CHEBI:57692"/>
    </ligand>
</feature>
<feature type="binding site" evidence="11">
    <location>
        <position position="154"/>
    </location>
    <ligand>
        <name>FAD</name>
        <dbReference type="ChEBI" id="CHEBI:57692"/>
    </ligand>
</feature>
<keyword evidence="7" id="KW-1133">Transmembrane helix</keyword>
<evidence type="ECO:0000256" key="8">
    <source>
        <dbReference type="ARBA" id="ARBA00023002"/>
    </source>
</evidence>
<dbReference type="InterPro" id="IPR017927">
    <property type="entry name" value="FAD-bd_FR_type"/>
</dbReference>
<dbReference type="GO" id="GO:0016020">
    <property type="term" value="C:membrane"/>
    <property type="evidence" value="ECO:0007669"/>
    <property type="project" value="UniProtKB-SubCell"/>
</dbReference>
<evidence type="ECO:0000313" key="15">
    <source>
        <dbReference type="Proteomes" id="UP000095728"/>
    </source>
</evidence>
<dbReference type="STRING" id="56408.A0A1E5RYR4"/>
<dbReference type="FunFam" id="3.40.50.80:FF:000009">
    <property type="entry name" value="NADH-cytochrome b5 reductase"/>
    <property type="match status" value="1"/>
</dbReference>
<comment type="caution">
    <text evidence="14">The sequence shown here is derived from an EMBL/GenBank/DDBJ whole genome shotgun (WGS) entry which is preliminary data.</text>
</comment>
<dbReference type="SUPFAM" id="SSF52343">
    <property type="entry name" value="Ferredoxin reductase-like, C-terminal NADP-linked domain"/>
    <property type="match status" value="1"/>
</dbReference>
<evidence type="ECO:0000256" key="4">
    <source>
        <dbReference type="ARBA" id="ARBA00022630"/>
    </source>
</evidence>
<dbReference type="SUPFAM" id="SSF63380">
    <property type="entry name" value="Riboflavin synthase domain-like"/>
    <property type="match status" value="1"/>
</dbReference>
<dbReference type="EC" id="1.6.2.2" evidence="12"/>
<evidence type="ECO:0000256" key="2">
    <source>
        <dbReference type="ARBA" id="ARBA00004370"/>
    </source>
</evidence>
<dbReference type="GO" id="GO:0090524">
    <property type="term" value="F:cytochrome-b5 reductase activity, acting on NADH"/>
    <property type="evidence" value="ECO:0007669"/>
    <property type="project" value="UniProtKB-EC"/>
</dbReference>
<sequence>MSREEKVAALNKITEEDIEAEPVNILDEPLHGIYIPSGLLVAGLSILYKLSGETKILYVIPIYLIFITVKVLQAKRNSKSVYSDKWNALELVDKTLISKNTAIYKFALNSKLDSLNFPVGHHLAVKIPIEGKEDQVRYYTPISPQHQEGTFDILVKSYGDGEVSKWFATQSYTGMKVEFKGPVGRFGYKPCKEIAMIAGGSGITPMLQVLSKVIVDSSDSSNLTLIYANETENDILLKDELDEIAEKSPNFKVHYVLNKPDEKWDGEKGLVTKEIMEKYLPKCSLDSRLLICGKPEMKKMLLDYAEQLGWPKGDMKSAADDQVFVF</sequence>
<dbReference type="PRINTS" id="PR00371">
    <property type="entry name" value="FPNCR"/>
</dbReference>
<comment type="subcellular location">
    <subcellularLocation>
        <location evidence="2">Membrane</location>
    </subcellularLocation>
</comment>
<evidence type="ECO:0000256" key="5">
    <source>
        <dbReference type="ARBA" id="ARBA00022692"/>
    </source>
</evidence>
<evidence type="ECO:0000313" key="14">
    <source>
        <dbReference type="EMBL" id="OEJ92140.1"/>
    </source>
</evidence>
<dbReference type="Gene3D" id="3.40.50.80">
    <property type="entry name" value="Nucleotide-binding domain of ferredoxin-NADP reductase (FNR) module"/>
    <property type="match status" value="1"/>
</dbReference>
<dbReference type="PANTHER" id="PTHR19370:SF143">
    <property type="entry name" value="PLASMA MEMBRANE-ASSOCIATED COENZYME Q6 REDUCTASE PGA3"/>
    <property type="match status" value="1"/>
</dbReference>
<feature type="binding site" evidence="11">
    <location>
        <position position="156"/>
    </location>
    <ligand>
        <name>FAD</name>
        <dbReference type="ChEBI" id="CHEBI:57692"/>
    </ligand>
</feature>
<dbReference type="Gene3D" id="2.40.30.10">
    <property type="entry name" value="Translation factors"/>
    <property type="match status" value="1"/>
</dbReference>
<comment type="similarity">
    <text evidence="3 12">Belongs to the flavoprotein pyridine nucleotide cytochrome reductase family.</text>
</comment>
<dbReference type="Pfam" id="PF00970">
    <property type="entry name" value="FAD_binding_6"/>
    <property type="match status" value="1"/>
</dbReference>
<dbReference type="PROSITE" id="PS51384">
    <property type="entry name" value="FAD_FR"/>
    <property type="match status" value="1"/>
</dbReference>
<protein>
    <recommendedName>
        <fullName evidence="12">NADH-cytochrome b5 reductase</fullName>
        <ecNumber evidence="12">1.6.2.2</ecNumber>
    </recommendedName>
</protein>
<accession>A0A1E5RYR4</accession>
<dbReference type="GO" id="GO:0006696">
    <property type="term" value="P:ergosterol biosynthetic process"/>
    <property type="evidence" value="ECO:0007669"/>
    <property type="project" value="TreeGrafter"/>
</dbReference>
<evidence type="ECO:0000256" key="3">
    <source>
        <dbReference type="ARBA" id="ARBA00006105"/>
    </source>
</evidence>
<keyword evidence="9 12" id="KW-0520">NAD</keyword>
<dbReference type="InParanoid" id="A0A1E5RYR4"/>
<feature type="binding site" evidence="11">
    <location>
        <position position="164"/>
    </location>
    <ligand>
        <name>FAD</name>
        <dbReference type="ChEBI" id="CHEBI:57692"/>
    </ligand>
</feature>
<evidence type="ECO:0000259" key="13">
    <source>
        <dbReference type="PROSITE" id="PS51384"/>
    </source>
</evidence>
<comment type="cofactor">
    <cofactor evidence="1 11 12">
        <name>FAD</name>
        <dbReference type="ChEBI" id="CHEBI:57692"/>
    </cofactor>
</comment>
<evidence type="ECO:0000256" key="7">
    <source>
        <dbReference type="ARBA" id="ARBA00022989"/>
    </source>
</evidence>
<dbReference type="AlphaFoldDB" id="A0A1E5RYR4"/>
<keyword evidence="15" id="KW-1185">Reference proteome</keyword>
<dbReference type="InterPro" id="IPR001709">
    <property type="entry name" value="Flavoprot_Pyr_Nucl_cyt_Rdtase"/>
</dbReference>
<evidence type="ECO:0000256" key="10">
    <source>
        <dbReference type="ARBA" id="ARBA00023136"/>
    </source>
</evidence>
<keyword evidence="8 12" id="KW-0560">Oxidoreductase</keyword>
<evidence type="ECO:0000256" key="11">
    <source>
        <dbReference type="PIRSR" id="PIRSR601834-1"/>
    </source>
</evidence>
<dbReference type="OrthoDB" id="432685at2759"/>
<gene>
    <name evidence="14" type="ORF">AWRI3579_g271</name>
</gene>